<dbReference type="SUPFAM" id="SSF50156">
    <property type="entry name" value="PDZ domain-like"/>
    <property type="match status" value="1"/>
</dbReference>
<dbReference type="Pfam" id="PF13180">
    <property type="entry name" value="PDZ_2"/>
    <property type="match status" value="1"/>
</dbReference>
<dbReference type="InterPro" id="IPR014721">
    <property type="entry name" value="Ribsml_uS5_D2-typ_fold_subgr"/>
</dbReference>
<evidence type="ECO:0000256" key="1">
    <source>
        <dbReference type="PROSITE-ProRule" id="PRU01122"/>
    </source>
</evidence>
<feature type="region of interest" description="Disordered" evidence="2">
    <location>
        <begin position="48"/>
        <end position="72"/>
    </location>
</feature>
<dbReference type="SUPFAM" id="SSF54211">
    <property type="entry name" value="Ribosomal protein S5 domain 2-like"/>
    <property type="match status" value="1"/>
</dbReference>
<accession>A0A173LKM6</accession>
<evidence type="ECO:0000313" key="5">
    <source>
        <dbReference type="EMBL" id="ANI91857.1"/>
    </source>
</evidence>
<dbReference type="InterPro" id="IPR008269">
    <property type="entry name" value="Lon_proteolytic"/>
</dbReference>
<keyword evidence="1" id="KW-0645">Protease</keyword>
<name>A0A173LKM6_9ACTN</name>
<feature type="region of interest" description="Disordered" evidence="2">
    <location>
        <begin position="211"/>
        <end position="257"/>
    </location>
</feature>
<dbReference type="GO" id="GO:0030163">
    <property type="term" value="P:protein catabolic process"/>
    <property type="evidence" value="ECO:0007669"/>
    <property type="project" value="InterPro"/>
</dbReference>
<dbReference type="EC" id="3.4.21.53" evidence="1"/>
<dbReference type="InterPro" id="IPR020568">
    <property type="entry name" value="Ribosomal_Su5_D2-typ_SF"/>
</dbReference>
<evidence type="ECO:0000313" key="6">
    <source>
        <dbReference type="Proteomes" id="UP000186104"/>
    </source>
</evidence>
<feature type="domain" description="Lon proteolytic" evidence="4">
    <location>
        <begin position="282"/>
        <end position="380"/>
    </location>
</feature>
<keyword evidence="1" id="KW-0378">Hydrolase</keyword>
<dbReference type="AlphaFoldDB" id="A0A173LKM6"/>
<keyword evidence="6" id="KW-1185">Reference proteome</keyword>
<dbReference type="Pfam" id="PF05362">
    <property type="entry name" value="Lon_C"/>
    <property type="match status" value="1"/>
</dbReference>
<dbReference type="GO" id="GO:0006508">
    <property type="term" value="P:proteolysis"/>
    <property type="evidence" value="ECO:0007669"/>
    <property type="project" value="UniProtKB-KW"/>
</dbReference>
<dbReference type="GO" id="GO:0004252">
    <property type="term" value="F:serine-type endopeptidase activity"/>
    <property type="evidence" value="ECO:0007669"/>
    <property type="project" value="UniProtKB-UniRule"/>
</dbReference>
<dbReference type="InterPro" id="IPR036034">
    <property type="entry name" value="PDZ_sf"/>
</dbReference>
<feature type="compositionally biased region" description="Gly residues" evidence="2">
    <location>
        <begin position="56"/>
        <end position="67"/>
    </location>
</feature>
<dbReference type="PROSITE" id="PS51786">
    <property type="entry name" value="LON_PROTEOLYTIC"/>
    <property type="match status" value="1"/>
</dbReference>
<dbReference type="GO" id="GO:0004176">
    <property type="term" value="F:ATP-dependent peptidase activity"/>
    <property type="evidence" value="ECO:0007669"/>
    <property type="project" value="UniProtKB-UniRule"/>
</dbReference>
<dbReference type="PROSITE" id="PS50106">
    <property type="entry name" value="PDZ"/>
    <property type="match status" value="1"/>
</dbReference>
<organism evidence="5 6">
    <name type="scientific">Dietzia timorensis</name>
    <dbReference type="NCBI Taxonomy" id="499555"/>
    <lineage>
        <taxon>Bacteria</taxon>
        <taxon>Bacillati</taxon>
        <taxon>Actinomycetota</taxon>
        <taxon>Actinomycetes</taxon>
        <taxon>Mycobacteriales</taxon>
        <taxon>Dietziaceae</taxon>
        <taxon>Dietzia</taxon>
    </lineage>
</organism>
<dbReference type="Gene3D" id="2.30.42.10">
    <property type="match status" value="1"/>
</dbReference>
<dbReference type="KEGG" id="dtm:BJL86_1064"/>
<feature type="active site" evidence="1">
    <location>
        <position position="287"/>
    </location>
</feature>
<dbReference type="PANTHER" id="PTHR10046">
    <property type="entry name" value="ATP DEPENDENT LON PROTEASE FAMILY MEMBER"/>
    <property type="match status" value="1"/>
</dbReference>
<gene>
    <name evidence="5" type="ORF">BJL86_1064</name>
</gene>
<dbReference type="STRING" id="499555.BJL86_1064"/>
<comment type="similarity">
    <text evidence="1">Belongs to the peptidase S16 family.</text>
</comment>
<evidence type="ECO:0000259" key="3">
    <source>
        <dbReference type="PROSITE" id="PS50106"/>
    </source>
</evidence>
<dbReference type="EMBL" id="CP015961">
    <property type="protein sequence ID" value="ANI91857.1"/>
    <property type="molecule type" value="Genomic_DNA"/>
</dbReference>
<evidence type="ECO:0000259" key="4">
    <source>
        <dbReference type="PROSITE" id="PS51786"/>
    </source>
</evidence>
<feature type="active site" evidence="1">
    <location>
        <position position="332"/>
    </location>
</feature>
<dbReference type="GO" id="GO:0005524">
    <property type="term" value="F:ATP binding"/>
    <property type="evidence" value="ECO:0007669"/>
    <property type="project" value="InterPro"/>
</dbReference>
<dbReference type="InterPro" id="IPR027065">
    <property type="entry name" value="Lon_Prtase"/>
</dbReference>
<dbReference type="Gene3D" id="3.30.230.10">
    <property type="match status" value="1"/>
</dbReference>
<reference evidence="5 6" key="1">
    <citation type="submission" date="2016-06" db="EMBL/GenBank/DDBJ databases">
        <title>Complete genome sequence of a saline-alkali tolerant type strain Dietzia timorensis ID05-A0528T.</title>
        <authorList>
            <person name="Wu X."/>
        </authorList>
    </citation>
    <scope>NUCLEOTIDE SEQUENCE [LARGE SCALE GENOMIC DNA]</scope>
    <source>
        <strain evidence="5 6">ID05-A0528</strain>
    </source>
</reference>
<dbReference type="RefSeq" id="WP_067474896.1">
    <property type="nucleotide sequence ID" value="NZ_CP015961.1"/>
</dbReference>
<protein>
    <recommendedName>
        <fullName evidence="1">endopeptidase La</fullName>
        <ecNumber evidence="1">3.4.21.53</ecNumber>
    </recommendedName>
</protein>
<sequence length="392" mass="40094">MSRRISTLLVAFVTLALAVVASFTVRVPLVAMGPGPVFDTLGTVEVPEGSVDDPMGGAGGTASGGGGEGDEDTVARPIVEITGAEPDSTEGVLDMTTVAVHQNLRFADALTLWLDPKQTVVPRDQVFPPDRTQEQVDEQNAQLMVGSENSAAAAAFRHLDLPMVPTVRGIVEGGAADGLLEEGDRILTIDGKKIADSNALVEYVSAKRPGDELDVEFERPATSSGDDGAGPGSGGTEKLEETVKLTPGDPEEGTEPDQGYLGVMVGDLPANGTNVKINLDDSVGGPSAGLMFALAIVDKLSPGELTAGKHIAGTGEIDGEGEVGPIGGIRHKIVAAHDDGATAFLVPADNCAEAMTDPPEGIDLVKVGTLDDAVDALDALGSGREPQTCTTG</sequence>
<keyword evidence="1" id="KW-0720">Serine protease</keyword>
<comment type="catalytic activity">
    <reaction evidence="1">
        <text>Hydrolysis of proteins in presence of ATP.</text>
        <dbReference type="EC" id="3.4.21.53"/>
    </reaction>
</comment>
<dbReference type="InterPro" id="IPR001478">
    <property type="entry name" value="PDZ"/>
</dbReference>
<evidence type="ECO:0000256" key="2">
    <source>
        <dbReference type="SAM" id="MobiDB-lite"/>
    </source>
</evidence>
<proteinExistence type="inferred from homology"/>
<dbReference type="Proteomes" id="UP000186104">
    <property type="component" value="Chromosome"/>
</dbReference>
<feature type="domain" description="PDZ" evidence="3">
    <location>
        <begin position="167"/>
        <end position="194"/>
    </location>
</feature>